<evidence type="ECO:0000256" key="7">
    <source>
        <dbReference type="SAM" id="MobiDB-lite"/>
    </source>
</evidence>
<proteinExistence type="predicted"/>
<keyword evidence="3" id="KW-0238">DNA-binding</keyword>
<protein>
    <submittedName>
        <fullName evidence="10">Agamous-like MADS-box protein AGL66</fullName>
    </submittedName>
</protein>
<feature type="domain" description="MADS-box" evidence="8">
    <location>
        <begin position="1"/>
        <end position="61"/>
    </location>
</feature>
<keyword evidence="2" id="KW-0805">Transcription regulation</keyword>
<comment type="subcellular location">
    <subcellularLocation>
        <location evidence="1">Nucleus</location>
    </subcellularLocation>
</comment>
<dbReference type="PROSITE" id="PS50066">
    <property type="entry name" value="MADS_BOX_2"/>
    <property type="match status" value="1"/>
</dbReference>
<dbReference type="PRINTS" id="PR00404">
    <property type="entry name" value="MADSDOMAIN"/>
</dbReference>
<keyword evidence="5" id="KW-0539">Nucleus</keyword>
<feature type="coiled-coil region" evidence="6">
    <location>
        <begin position="100"/>
        <end position="127"/>
    </location>
</feature>
<dbReference type="GeneID" id="115750894"/>
<reference evidence="10" key="1">
    <citation type="submission" date="2025-08" db="UniProtKB">
        <authorList>
            <consortium name="RefSeq"/>
        </authorList>
    </citation>
    <scope>IDENTIFICATION</scope>
    <source>
        <tissue evidence="10">Leaf</tissue>
    </source>
</reference>
<dbReference type="GO" id="GO:0046983">
    <property type="term" value="F:protein dimerization activity"/>
    <property type="evidence" value="ECO:0007669"/>
    <property type="project" value="InterPro"/>
</dbReference>
<dbReference type="SUPFAM" id="SSF55455">
    <property type="entry name" value="SRF-like"/>
    <property type="match status" value="1"/>
</dbReference>
<dbReference type="InterPro" id="IPR050142">
    <property type="entry name" value="MADS-box/MEF2_TF"/>
</dbReference>
<evidence type="ECO:0000256" key="1">
    <source>
        <dbReference type="ARBA" id="ARBA00004123"/>
    </source>
</evidence>
<evidence type="ECO:0000313" key="9">
    <source>
        <dbReference type="Proteomes" id="UP000827889"/>
    </source>
</evidence>
<evidence type="ECO:0000259" key="8">
    <source>
        <dbReference type="PROSITE" id="PS50066"/>
    </source>
</evidence>
<keyword evidence="6" id="KW-0175">Coiled coil</keyword>
<evidence type="ECO:0000313" key="10">
    <source>
        <dbReference type="RefSeq" id="XP_030544371.2"/>
    </source>
</evidence>
<dbReference type="InterPro" id="IPR036879">
    <property type="entry name" value="TF_MADSbox_sf"/>
</dbReference>
<dbReference type="SMART" id="SM00432">
    <property type="entry name" value="MADS"/>
    <property type="match status" value="1"/>
</dbReference>
<sequence length="231" mass="25925">MGRKKLIVQRIDNHAGRVVTYRKRRDAIVKKAAELSATCGMDVGLIMFSPNGRLTSLASISVEDVFLRYLNLPNASQAGVVENQDVLRQGLKHGKCEAQMLETLTKIQDLEEELAVVNQQQAEAQDKIRCYAPEPEEVGSVREAEVHMRFLNDAIRRIELLKQAKWSWNCLLPQESASYEVPAALARGSNLATNNSACSILERDRPDEKRHSEAEPQPSIGFLKSQAEWNI</sequence>
<accession>A0A8B8QB58</accession>
<keyword evidence="9" id="KW-1185">Reference proteome</keyword>
<dbReference type="InterPro" id="IPR002100">
    <property type="entry name" value="TF_MADSbox"/>
</dbReference>
<dbReference type="GO" id="GO:0003677">
    <property type="term" value="F:DNA binding"/>
    <property type="evidence" value="ECO:0007669"/>
    <property type="project" value="UniProtKB-KW"/>
</dbReference>
<name>A0A8B8QB58_9MYRT</name>
<evidence type="ECO:0000256" key="6">
    <source>
        <dbReference type="SAM" id="Coils"/>
    </source>
</evidence>
<dbReference type="Gene3D" id="3.40.1810.10">
    <property type="entry name" value="Transcription factor, MADS-box"/>
    <property type="match status" value="1"/>
</dbReference>
<keyword evidence="4" id="KW-0804">Transcription</keyword>
<dbReference type="Proteomes" id="UP000827889">
    <property type="component" value="Chromosome 7"/>
</dbReference>
<evidence type="ECO:0000256" key="4">
    <source>
        <dbReference type="ARBA" id="ARBA00023163"/>
    </source>
</evidence>
<dbReference type="RefSeq" id="XP_030544371.2">
    <property type="nucleotide sequence ID" value="XM_030688511.2"/>
</dbReference>
<dbReference type="KEGG" id="rarg:115750894"/>
<dbReference type="PANTHER" id="PTHR48019">
    <property type="entry name" value="SERUM RESPONSE FACTOR HOMOLOG"/>
    <property type="match status" value="1"/>
</dbReference>
<dbReference type="GO" id="GO:0005634">
    <property type="term" value="C:nucleus"/>
    <property type="evidence" value="ECO:0007669"/>
    <property type="project" value="UniProtKB-SubCell"/>
</dbReference>
<evidence type="ECO:0000256" key="2">
    <source>
        <dbReference type="ARBA" id="ARBA00023015"/>
    </source>
</evidence>
<evidence type="ECO:0000256" key="3">
    <source>
        <dbReference type="ARBA" id="ARBA00023125"/>
    </source>
</evidence>
<organism evidence="9 10">
    <name type="scientific">Rhodamnia argentea</name>
    <dbReference type="NCBI Taxonomy" id="178133"/>
    <lineage>
        <taxon>Eukaryota</taxon>
        <taxon>Viridiplantae</taxon>
        <taxon>Streptophyta</taxon>
        <taxon>Embryophyta</taxon>
        <taxon>Tracheophyta</taxon>
        <taxon>Spermatophyta</taxon>
        <taxon>Magnoliopsida</taxon>
        <taxon>eudicotyledons</taxon>
        <taxon>Gunneridae</taxon>
        <taxon>Pentapetalae</taxon>
        <taxon>rosids</taxon>
        <taxon>malvids</taxon>
        <taxon>Myrtales</taxon>
        <taxon>Myrtaceae</taxon>
        <taxon>Myrtoideae</taxon>
        <taxon>Myrteae</taxon>
        <taxon>Australasian group</taxon>
        <taxon>Rhodamnia</taxon>
    </lineage>
</organism>
<dbReference type="Pfam" id="PF00319">
    <property type="entry name" value="SRF-TF"/>
    <property type="match status" value="1"/>
</dbReference>
<feature type="region of interest" description="Disordered" evidence="7">
    <location>
        <begin position="203"/>
        <end position="231"/>
    </location>
</feature>
<feature type="compositionally biased region" description="Basic and acidic residues" evidence="7">
    <location>
        <begin position="203"/>
        <end position="214"/>
    </location>
</feature>
<dbReference type="AlphaFoldDB" id="A0A8B8QB58"/>
<evidence type="ECO:0000256" key="5">
    <source>
        <dbReference type="ARBA" id="ARBA00023242"/>
    </source>
</evidence>
<gene>
    <name evidence="10" type="primary">LOC115750894</name>
</gene>